<reference evidence="3 4" key="1">
    <citation type="submission" date="2014-12" db="EMBL/GenBank/DDBJ databases">
        <title>Frankia sp. BMG5.1 draft genome.</title>
        <authorList>
            <person name="Gtari M."/>
            <person name="Ghodhbane-Gtari F."/>
            <person name="Nouioui I."/>
            <person name="Ktari A."/>
            <person name="Hezbri K."/>
            <person name="Mimouni W."/>
            <person name="Sbissi I."/>
            <person name="Ayari A."/>
            <person name="Yamanaka T."/>
            <person name="Normand P."/>
            <person name="Tisa L.S."/>
            <person name="Boudabous A."/>
        </authorList>
    </citation>
    <scope>NUCLEOTIDE SEQUENCE [LARGE SCALE GENOMIC DNA]</scope>
    <source>
        <strain evidence="3 4">BMG5.1</strain>
    </source>
</reference>
<name>A0ABR5F1H4_9ACTN</name>
<gene>
    <name evidence="3" type="ORF">FrCorBMG51_17000</name>
</gene>
<keyword evidence="1" id="KW-0472">Membrane</keyword>
<dbReference type="EMBL" id="JWIO01000029">
    <property type="protein sequence ID" value="KLL10570.1"/>
    <property type="molecule type" value="Genomic_DNA"/>
</dbReference>
<dbReference type="RefSeq" id="WP_047224047.1">
    <property type="nucleotide sequence ID" value="NZ_JWIO01000029.1"/>
</dbReference>
<dbReference type="InterPro" id="IPR028087">
    <property type="entry name" value="Tad_N"/>
</dbReference>
<organism evidence="3 4">
    <name type="scientific">Protofrankia coriariae</name>
    <dbReference type="NCBI Taxonomy" id="1562887"/>
    <lineage>
        <taxon>Bacteria</taxon>
        <taxon>Bacillati</taxon>
        <taxon>Actinomycetota</taxon>
        <taxon>Actinomycetes</taxon>
        <taxon>Frankiales</taxon>
        <taxon>Frankiaceae</taxon>
        <taxon>Protofrankia</taxon>
    </lineage>
</organism>
<dbReference type="Pfam" id="PF13400">
    <property type="entry name" value="Tad"/>
    <property type="match status" value="1"/>
</dbReference>
<accession>A0ABR5F1H4</accession>
<dbReference type="Proteomes" id="UP000035425">
    <property type="component" value="Unassembled WGS sequence"/>
</dbReference>
<keyword evidence="4" id="KW-1185">Reference proteome</keyword>
<evidence type="ECO:0000259" key="2">
    <source>
        <dbReference type="Pfam" id="PF13400"/>
    </source>
</evidence>
<evidence type="ECO:0000313" key="3">
    <source>
        <dbReference type="EMBL" id="KLL10570.1"/>
    </source>
</evidence>
<sequence length="142" mass="14314">MIRRACRGERDAGTVTVFVVILFAAFVMFGGLIVDAGGALADKTNAMGIAQEAARAGAQKIDLTAFRRTGTVRLLPDPAVAAARSYLAQAGATGTATVADNTVTVTVTATHHTQLLGIVGLDALTVTGTGSAHPAPPAGVMP</sequence>
<keyword evidence="1" id="KW-0812">Transmembrane</keyword>
<keyword evidence="1" id="KW-1133">Transmembrane helix</keyword>
<feature type="domain" description="Putative Flp pilus-assembly TadG-like N-terminal" evidence="2">
    <location>
        <begin position="13"/>
        <end position="59"/>
    </location>
</feature>
<evidence type="ECO:0000313" key="4">
    <source>
        <dbReference type="Proteomes" id="UP000035425"/>
    </source>
</evidence>
<protein>
    <recommendedName>
        <fullName evidence="2">Putative Flp pilus-assembly TadG-like N-terminal domain-containing protein</fullName>
    </recommendedName>
</protein>
<feature type="transmembrane region" description="Helical" evidence="1">
    <location>
        <begin position="12"/>
        <end position="34"/>
    </location>
</feature>
<evidence type="ECO:0000256" key="1">
    <source>
        <dbReference type="SAM" id="Phobius"/>
    </source>
</evidence>
<proteinExistence type="predicted"/>
<comment type="caution">
    <text evidence="3">The sequence shown here is derived from an EMBL/GenBank/DDBJ whole genome shotgun (WGS) entry which is preliminary data.</text>
</comment>